<proteinExistence type="predicted"/>
<keyword evidence="2" id="KW-0614">Plasmid</keyword>
<dbReference type="EMBL" id="CP061856">
    <property type="protein sequence ID" value="QOD59002.1"/>
    <property type="molecule type" value="Genomic_DNA"/>
</dbReference>
<dbReference type="AlphaFoldDB" id="A0A7L8AAK5"/>
<protein>
    <submittedName>
        <fullName evidence="2">IS3 family transposase</fullName>
    </submittedName>
</protein>
<evidence type="ECO:0000313" key="2">
    <source>
        <dbReference type="EMBL" id="QOD59002.1"/>
    </source>
</evidence>
<feature type="domain" description="Integrase catalytic" evidence="1">
    <location>
        <begin position="3"/>
        <end position="32"/>
    </location>
</feature>
<dbReference type="GO" id="GO:0015074">
    <property type="term" value="P:DNA integration"/>
    <property type="evidence" value="ECO:0007669"/>
    <property type="project" value="InterPro"/>
</dbReference>
<reference evidence="2 3" key="1">
    <citation type="submission" date="2020-09" db="EMBL/GenBank/DDBJ databases">
        <title>Complete, closed and curated genome sequences of Photobacterium damselae subsp. piscicida isolates from Australia indicate localised evolution and additional plasmid-borne pathogenicity mechanisms.</title>
        <authorList>
            <person name="Baseggio L."/>
            <person name="Silayeva O."/>
            <person name="Buller N."/>
            <person name="Landos M."/>
            <person name="Engelstaedter J."/>
            <person name="Barnes A.C."/>
        </authorList>
    </citation>
    <scope>NUCLEOTIDE SEQUENCE [LARGE SCALE GENOMIC DNA]</scope>
    <source>
        <strain evidence="2 3">AS-16-0540-1</strain>
        <plasmid evidence="2 3">unnamed1</plasmid>
    </source>
</reference>
<evidence type="ECO:0000313" key="3">
    <source>
        <dbReference type="Proteomes" id="UP000516656"/>
    </source>
</evidence>
<dbReference type="Pfam" id="PF13333">
    <property type="entry name" value="rve_2"/>
    <property type="match status" value="1"/>
</dbReference>
<accession>A0A7L8AAK5</accession>
<organism evidence="2 3">
    <name type="scientific">Photobacterium damsela subsp. piscicida</name>
    <name type="common">Pasteurella piscicida</name>
    <dbReference type="NCBI Taxonomy" id="38294"/>
    <lineage>
        <taxon>Bacteria</taxon>
        <taxon>Pseudomonadati</taxon>
        <taxon>Pseudomonadota</taxon>
        <taxon>Gammaproteobacteria</taxon>
        <taxon>Vibrionales</taxon>
        <taxon>Vibrionaceae</taxon>
        <taxon>Photobacterium</taxon>
    </lineage>
</organism>
<gene>
    <name evidence="2" type="ORF">IC627_21775</name>
</gene>
<sequence>MADIIDYIEPFYNQKRKHQKLGNISPVQYEMNLLKSA</sequence>
<geneLocation type="plasmid" evidence="2 3">
    <name>unnamed1</name>
</geneLocation>
<evidence type="ECO:0000259" key="1">
    <source>
        <dbReference type="Pfam" id="PF13333"/>
    </source>
</evidence>
<dbReference type="Proteomes" id="UP000516656">
    <property type="component" value="Plasmid unnamed1"/>
</dbReference>
<dbReference type="InterPro" id="IPR001584">
    <property type="entry name" value="Integrase_cat-core"/>
</dbReference>
<name>A0A7L8AAK5_PHODP</name>